<accession>A0A6V8NN78</accession>
<dbReference type="GO" id="GO:0016874">
    <property type="term" value="F:ligase activity"/>
    <property type="evidence" value="ECO:0007669"/>
    <property type="project" value="UniProtKB-UniRule"/>
</dbReference>
<keyword evidence="1 2" id="KW-0436">Ligase</keyword>
<dbReference type="Pfam" id="PF10079">
    <property type="entry name" value="Rossmann-like_BshC"/>
    <property type="match status" value="1"/>
</dbReference>
<evidence type="ECO:0000259" key="4">
    <source>
        <dbReference type="Pfam" id="PF24850"/>
    </source>
</evidence>
<comment type="similarity">
    <text evidence="2">Belongs to the BshC family.</text>
</comment>
<gene>
    <name evidence="2" type="primary">bshC</name>
    <name evidence="5" type="ORF">HKBW3S06_00021</name>
</gene>
<dbReference type="InterPro" id="IPR011199">
    <property type="entry name" value="Bacillithiol_biosynth_BshC"/>
</dbReference>
<dbReference type="InterPro" id="IPR055398">
    <property type="entry name" value="Rossmann-like_BshC"/>
</dbReference>
<sequence length="544" mass="62422">MTILASCPQTDLLSPEQIPFDYLAHFDKLKEYFSLPPNIEYVPQVIQFKEREYRTDRKRLVKVLLHYNAGLSASSQTMEAIKSLQHSSTYAVVTGQQAGLLTGPAVTIYKALSVIKLCGLLNERYPSYRFVPVFWAATEDSDLSEADNFSVLSRDDEVKTFRLNLRKNMGRPIGEIGAHEVDRTIINFLEAEFIDSEFKVDLLGMISDSLAQARTLGDFFSCLIMRLFAEQGLILFDPMKREFKDLARELLGKEIEDPLTLTRQVEQAGDELESLGYMRPISKTDNACSFFLVEKEGRRQVYHGPARGFWTSERGHSRQELLKILRETPQKFTTCVYLRPLFQDFLLPTVVYVGGPGEINYIAQLKEVYQARGMTMPIIYPRVSCTLLEPKVTRWLRKYEIDPLELKGSIHHILKRFNQNSHVDRFQQRHSAVLAEMDGMMREVEELDPTLGKALARGRRTTDKKLREMSKRIEERAAEKGGVEIRQISKLKTHIFPLDRPQEGVINIFSFLVKGGLDLLNEISEAINVERPDHPFITYGSRDK</sequence>
<dbReference type="RefSeq" id="WP_176225944.1">
    <property type="nucleotide sequence ID" value="NZ_BLRV01000002.1"/>
</dbReference>
<name>A0A6V8NN78_9ACTN</name>
<protein>
    <recommendedName>
        <fullName evidence="2">Putative cysteine ligase BshC</fullName>
        <ecNumber evidence="2">6.-.-.-</ecNumber>
    </recommendedName>
</protein>
<evidence type="ECO:0000313" key="6">
    <source>
        <dbReference type="Proteomes" id="UP000580051"/>
    </source>
</evidence>
<dbReference type="AlphaFoldDB" id="A0A6V8NN78"/>
<organism evidence="5 6">
    <name type="scientific">Candidatus Hakubella thermalkaliphila</name>
    <dbReference type="NCBI Taxonomy" id="2754717"/>
    <lineage>
        <taxon>Bacteria</taxon>
        <taxon>Bacillati</taxon>
        <taxon>Actinomycetota</taxon>
        <taxon>Actinomycetota incertae sedis</taxon>
        <taxon>Candidatus Hakubellales</taxon>
        <taxon>Candidatus Hakubellaceae</taxon>
        <taxon>Candidatus Hakubella</taxon>
    </lineage>
</organism>
<dbReference type="InterPro" id="IPR055399">
    <property type="entry name" value="CC_BshC"/>
</dbReference>
<evidence type="ECO:0000256" key="2">
    <source>
        <dbReference type="HAMAP-Rule" id="MF_01867"/>
    </source>
</evidence>
<comment type="caution">
    <text evidence="5">The sequence shown here is derived from an EMBL/GenBank/DDBJ whole genome shotgun (WGS) entry which is preliminary data.</text>
</comment>
<proteinExistence type="inferred from homology"/>
<dbReference type="Pfam" id="PF24850">
    <property type="entry name" value="CC_BshC"/>
    <property type="match status" value="1"/>
</dbReference>
<feature type="domain" description="Bacillithiol biosynthesis BshC N-terminal Rossmann-like" evidence="3">
    <location>
        <begin position="15"/>
        <end position="382"/>
    </location>
</feature>
<dbReference type="PIRSF" id="PIRSF012535">
    <property type="entry name" value="UCP012535"/>
    <property type="match status" value="1"/>
</dbReference>
<evidence type="ECO:0000313" key="5">
    <source>
        <dbReference type="EMBL" id="GFP20794.1"/>
    </source>
</evidence>
<dbReference type="HAMAP" id="MF_01867">
    <property type="entry name" value="BshC"/>
    <property type="match status" value="1"/>
</dbReference>
<reference evidence="5 6" key="1">
    <citation type="journal article" date="2020" name="Front. Microbiol.">
        <title>Single-cell genomics of novel Actinobacteria with the Wood-Ljungdahl pathway discovered in a serpentinizing system.</title>
        <authorList>
            <person name="Merino N."/>
            <person name="Kawai M."/>
            <person name="Boyd E.S."/>
            <person name="Colman D.R."/>
            <person name="McGlynn S.E."/>
            <person name="Nealson K.H."/>
            <person name="Kurokawa K."/>
            <person name="Hongoh Y."/>
        </authorList>
    </citation>
    <scope>NUCLEOTIDE SEQUENCE [LARGE SCALE GENOMIC DNA]</scope>
    <source>
        <strain evidence="5 6">S06</strain>
    </source>
</reference>
<dbReference type="EMBL" id="BLRV01000002">
    <property type="protein sequence ID" value="GFP20794.1"/>
    <property type="molecule type" value="Genomic_DNA"/>
</dbReference>
<evidence type="ECO:0000259" key="3">
    <source>
        <dbReference type="Pfam" id="PF10079"/>
    </source>
</evidence>
<dbReference type="Proteomes" id="UP000580051">
    <property type="component" value="Unassembled WGS sequence"/>
</dbReference>
<evidence type="ECO:0000256" key="1">
    <source>
        <dbReference type="ARBA" id="ARBA00022598"/>
    </source>
</evidence>
<dbReference type="NCBIfam" id="TIGR03998">
    <property type="entry name" value="thiol_BshC"/>
    <property type="match status" value="1"/>
</dbReference>
<dbReference type="EC" id="6.-.-.-" evidence="2"/>
<feature type="domain" description="Bacillithiol biosynthesis BshC C-terminal coiled-coil" evidence="4">
    <location>
        <begin position="386"/>
        <end position="536"/>
    </location>
</feature>